<dbReference type="InterPro" id="IPR001453">
    <property type="entry name" value="MoaB/Mog_dom"/>
</dbReference>
<dbReference type="Gene3D" id="3.40.980.10">
    <property type="entry name" value="MoaB/Mog-like domain"/>
    <property type="match status" value="1"/>
</dbReference>
<dbReference type="Proteomes" id="UP000579281">
    <property type="component" value="Unassembled WGS sequence"/>
</dbReference>
<organism evidence="4 5">
    <name type="scientific">Anaerosolibacter carboniphilus</name>
    <dbReference type="NCBI Taxonomy" id="1417629"/>
    <lineage>
        <taxon>Bacteria</taxon>
        <taxon>Bacillati</taxon>
        <taxon>Bacillota</taxon>
        <taxon>Clostridia</taxon>
        <taxon>Peptostreptococcales</taxon>
        <taxon>Thermotaleaceae</taxon>
        <taxon>Anaerosolibacter</taxon>
    </lineage>
</organism>
<dbReference type="SUPFAM" id="SSF53218">
    <property type="entry name" value="Molybdenum cofactor biosynthesis proteins"/>
    <property type="match status" value="1"/>
</dbReference>
<gene>
    <name evidence="4" type="ORF">HNQ80_001892</name>
</gene>
<dbReference type="InterPro" id="IPR036425">
    <property type="entry name" value="MoaB/Mog-like_dom_sf"/>
</dbReference>
<accession>A0A841KR24</accession>
<keyword evidence="5" id="KW-1185">Reference proteome</keyword>
<dbReference type="Pfam" id="PF00994">
    <property type="entry name" value="MoCF_biosynth"/>
    <property type="match status" value="1"/>
</dbReference>
<evidence type="ECO:0000256" key="1">
    <source>
        <dbReference type="ARBA" id="ARBA00005046"/>
    </source>
</evidence>
<name>A0A841KR24_9FIRM</name>
<dbReference type="PANTHER" id="PTHR43764">
    <property type="entry name" value="MOLYBDENUM COFACTOR BIOSYNTHESIS"/>
    <property type="match status" value="1"/>
</dbReference>
<dbReference type="CDD" id="cd00886">
    <property type="entry name" value="MogA_MoaB"/>
    <property type="match status" value="1"/>
</dbReference>
<evidence type="ECO:0000256" key="2">
    <source>
        <dbReference type="ARBA" id="ARBA00023150"/>
    </source>
</evidence>
<proteinExistence type="predicted"/>
<dbReference type="InterPro" id="IPR051920">
    <property type="entry name" value="MPT_Adenylyltrnsfr/MoaC-Rel"/>
</dbReference>
<keyword evidence="2" id="KW-0501">Molybdenum cofactor biosynthesis</keyword>
<feature type="domain" description="MoaB/Mog" evidence="3">
    <location>
        <begin position="5"/>
        <end position="149"/>
    </location>
</feature>
<dbReference type="EMBL" id="JACHEN010000010">
    <property type="protein sequence ID" value="MBB6215801.1"/>
    <property type="molecule type" value="Genomic_DNA"/>
</dbReference>
<evidence type="ECO:0000313" key="4">
    <source>
        <dbReference type="EMBL" id="MBB6215801.1"/>
    </source>
</evidence>
<evidence type="ECO:0000313" key="5">
    <source>
        <dbReference type="Proteomes" id="UP000579281"/>
    </source>
</evidence>
<reference evidence="4 5" key="1">
    <citation type="submission" date="2020-08" db="EMBL/GenBank/DDBJ databases">
        <title>Genomic Encyclopedia of Type Strains, Phase IV (KMG-IV): sequencing the most valuable type-strain genomes for metagenomic binning, comparative biology and taxonomic classification.</title>
        <authorList>
            <person name="Goeker M."/>
        </authorList>
    </citation>
    <scope>NUCLEOTIDE SEQUENCE [LARGE SCALE GENOMIC DNA]</scope>
    <source>
        <strain evidence="4 5">DSM 103526</strain>
    </source>
</reference>
<protein>
    <submittedName>
        <fullName evidence="4">Molybdenum cofactor synthesis domain-containing protein</fullName>
    </submittedName>
</protein>
<dbReference type="AlphaFoldDB" id="A0A841KR24"/>
<comment type="caution">
    <text evidence="4">The sequence shown here is derived from an EMBL/GenBank/DDBJ whole genome shotgun (WGS) entry which is preliminary data.</text>
</comment>
<dbReference type="SMART" id="SM00852">
    <property type="entry name" value="MoCF_biosynth"/>
    <property type="match status" value="1"/>
</dbReference>
<sequence length="163" mass="17692">MFTLGIIIASDKGSKGERADESGIVIQQMMETNGYITKKYIILPDEADALSQEMIFMSDELGVDLILTSGGTGFSKRDITPEATLQVVHRLTPGISEAIRYNSLQITPRAMLSRAISGIRNNTLIINLPGSPKAVRESLEYILPSLAHGLEILKGSASECARK</sequence>
<comment type="pathway">
    <text evidence="1">Cofactor biosynthesis; molybdopterin biosynthesis.</text>
</comment>
<evidence type="ECO:0000259" key="3">
    <source>
        <dbReference type="SMART" id="SM00852"/>
    </source>
</evidence>
<dbReference type="PANTHER" id="PTHR43764:SF1">
    <property type="entry name" value="MOLYBDOPTERIN MOLYBDOTRANSFERASE"/>
    <property type="match status" value="1"/>
</dbReference>
<dbReference type="RefSeq" id="WP_184310356.1">
    <property type="nucleotide sequence ID" value="NZ_JACHEN010000010.1"/>
</dbReference>
<dbReference type="GO" id="GO:0006777">
    <property type="term" value="P:Mo-molybdopterin cofactor biosynthetic process"/>
    <property type="evidence" value="ECO:0007669"/>
    <property type="project" value="UniProtKB-KW"/>
</dbReference>
<dbReference type="NCBIfam" id="TIGR00177">
    <property type="entry name" value="molyb_syn"/>
    <property type="match status" value="1"/>
</dbReference>